<evidence type="ECO:0000259" key="5">
    <source>
        <dbReference type="Pfam" id="PF04542"/>
    </source>
</evidence>
<organism evidence="7 8">
    <name type="scientific">Cupriavidus cauae</name>
    <dbReference type="NCBI Taxonomy" id="2608999"/>
    <lineage>
        <taxon>Bacteria</taxon>
        <taxon>Pseudomonadati</taxon>
        <taxon>Pseudomonadota</taxon>
        <taxon>Betaproteobacteria</taxon>
        <taxon>Burkholderiales</taxon>
        <taxon>Burkholderiaceae</taxon>
        <taxon>Cupriavidus</taxon>
    </lineage>
</organism>
<dbReference type="InterPro" id="IPR013325">
    <property type="entry name" value="RNA_pol_sigma_r2"/>
</dbReference>
<dbReference type="PANTHER" id="PTHR43133">
    <property type="entry name" value="RNA POLYMERASE ECF-TYPE SIGMA FACTO"/>
    <property type="match status" value="1"/>
</dbReference>
<dbReference type="InterPro" id="IPR013249">
    <property type="entry name" value="RNA_pol_sigma70_r4_t2"/>
</dbReference>
<dbReference type="NCBIfam" id="TIGR02937">
    <property type="entry name" value="sigma70-ECF"/>
    <property type="match status" value="1"/>
</dbReference>
<keyword evidence="2" id="KW-0805">Transcription regulation</keyword>
<dbReference type="EMBL" id="VWRN01000045">
    <property type="protein sequence ID" value="KAA6120974.1"/>
    <property type="molecule type" value="Genomic_DNA"/>
</dbReference>
<dbReference type="GO" id="GO:0006352">
    <property type="term" value="P:DNA-templated transcription initiation"/>
    <property type="evidence" value="ECO:0007669"/>
    <property type="project" value="InterPro"/>
</dbReference>
<evidence type="ECO:0000256" key="4">
    <source>
        <dbReference type="ARBA" id="ARBA00023163"/>
    </source>
</evidence>
<name>A0A5M8AJJ8_9BURK</name>
<dbReference type="RefSeq" id="WP_149315922.1">
    <property type="nucleotide sequence ID" value="NZ_CP080294.1"/>
</dbReference>
<evidence type="ECO:0000256" key="3">
    <source>
        <dbReference type="ARBA" id="ARBA00023082"/>
    </source>
</evidence>
<dbReference type="InterPro" id="IPR013324">
    <property type="entry name" value="RNA_pol_sigma_r3/r4-like"/>
</dbReference>
<reference evidence="7 8" key="1">
    <citation type="submission" date="2019-09" db="EMBL/GenBank/DDBJ databases">
        <title>Isolation of a novel species in the genus Cupriavidus from patients with sepsis using whole genome sequencing.</title>
        <authorList>
            <person name="Kweon O.J."/>
            <person name="Lee M.-K."/>
        </authorList>
    </citation>
    <scope>NUCLEOTIDE SEQUENCE [LARGE SCALE GENOMIC DNA]</scope>
    <source>
        <strain evidence="7 8">MKL-01</strain>
    </source>
</reference>
<dbReference type="Pfam" id="PF08281">
    <property type="entry name" value="Sigma70_r4_2"/>
    <property type="match status" value="1"/>
</dbReference>
<dbReference type="GO" id="GO:0016987">
    <property type="term" value="F:sigma factor activity"/>
    <property type="evidence" value="ECO:0007669"/>
    <property type="project" value="UniProtKB-KW"/>
</dbReference>
<dbReference type="InterPro" id="IPR036388">
    <property type="entry name" value="WH-like_DNA-bd_sf"/>
</dbReference>
<dbReference type="InterPro" id="IPR014284">
    <property type="entry name" value="RNA_pol_sigma-70_dom"/>
</dbReference>
<keyword evidence="4" id="KW-0804">Transcription</keyword>
<evidence type="ECO:0000256" key="1">
    <source>
        <dbReference type="ARBA" id="ARBA00010641"/>
    </source>
</evidence>
<dbReference type="GO" id="GO:0003677">
    <property type="term" value="F:DNA binding"/>
    <property type="evidence" value="ECO:0007669"/>
    <property type="project" value="InterPro"/>
</dbReference>
<dbReference type="AlphaFoldDB" id="A0A5M8AJJ8"/>
<feature type="domain" description="RNA polymerase sigma-70 region 2" evidence="5">
    <location>
        <begin position="13"/>
        <end position="79"/>
    </location>
</feature>
<keyword evidence="3" id="KW-0731">Sigma factor</keyword>
<dbReference type="InterPro" id="IPR007627">
    <property type="entry name" value="RNA_pol_sigma70_r2"/>
</dbReference>
<dbReference type="Gene3D" id="1.10.10.10">
    <property type="entry name" value="Winged helix-like DNA-binding domain superfamily/Winged helix DNA-binding domain"/>
    <property type="match status" value="1"/>
</dbReference>
<gene>
    <name evidence="7" type="ORF">F1599_17660</name>
</gene>
<keyword evidence="8" id="KW-1185">Reference proteome</keyword>
<evidence type="ECO:0000313" key="7">
    <source>
        <dbReference type="EMBL" id="KAA6120974.1"/>
    </source>
</evidence>
<comment type="caution">
    <text evidence="7">The sequence shown here is derived from an EMBL/GenBank/DDBJ whole genome shotgun (WGS) entry which is preliminary data.</text>
</comment>
<dbReference type="Gene3D" id="1.10.1740.10">
    <property type="match status" value="1"/>
</dbReference>
<dbReference type="Pfam" id="PF04542">
    <property type="entry name" value="Sigma70_r2"/>
    <property type="match status" value="1"/>
</dbReference>
<protein>
    <submittedName>
        <fullName evidence="7">Sigma-70 family RNA polymerase sigma factor</fullName>
    </submittedName>
</protein>
<evidence type="ECO:0000256" key="2">
    <source>
        <dbReference type="ARBA" id="ARBA00023015"/>
    </source>
</evidence>
<dbReference type="SUPFAM" id="SSF88946">
    <property type="entry name" value="Sigma2 domain of RNA polymerase sigma factors"/>
    <property type="match status" value="1"/>
</dbReference>
<dbReference type="InterPro" id="IPR039425">
    <property type="entry name" value="RNA_pol_sigma-70-like"/>
</dbReference>
<dbReference type="PANTHER" id="PTHR43133:SF63">
    <property type="entry name" value="RNA POLYMERASE SIGMA FACTOR FECI-RELATED"/>
    <property type="match status" value="1"/>
</dbReference>
<proteinExistence type="inferred from homology"/>
<dbReference type="SUPFAM" id="SSF88659">
    <property type="entry name" value="Sigma3 and sigma4 domains of RNA polymerase sigma factors"/>
    <property type="match status" value="1"/>
</dbReference>
<dbReference type="Proteomes" id="UP000324324">
    <property type="component" value="Unassembled WGS sequence"/>
</dbReference>
<comment type="similarity">
    <text evidence="1">Belongs to the sigma-70 factor family. ECF subfamily.</text>
</comment>
<evidence type="ECO:0000259" key="6">
    <source>
        <dbReference type="Pfam" id="PF08281"/>
    </source>
</evidence>
<feature type="domain" description="RNA polymerase sigma factor 70 region 4 type 2" evidence="6">
    <location>
        <begin position="110"/>
        <end position="162"/>
    </location>
</feature>
<sequence length="166" mass="18566">MPAPSRSTTLHALYCDHHGWLHGWLRKRLGNDCEAADVAHDTFLRVYAGPRALDHLSEPRAFLTHVAKGLVVDLYRRRAVEKAYLDSLAQLPEALAPSPETRALVLEALHRIDAMLCAMPVRAREIFLLSQLDGLTYAEIAARQGISLRTVKRQMRDAFLACLSAI</sequence>
<accession>A0A5M8AJJ8</accession>
<evidence type="ECO:0000313" key="8">
    <source>
        <dbReference type="Proteomes" id="UP000324324"/>
    </source>
</evidence>
<dbReference type="NCBIfam" id="NF009180">
    <property type="entry name" value="PRK12528.1"/>
    <property type="match status" value="1"/>
</dbReference>